<reference evidence="2" key="1">
    <citation type="journal article" date="2019" name="Int. J. Syst. Evol. Microbiol.">
        <title>The Global Catalogue of Microorganisms (GCM) 10K type strain sequencing project: providing services to taxonomists for standard genome sequencing and annotation.</title>
        <authorList>
            <consortium name="The Broad Institute Genomics Platform"/>
            <consortium name="The Broad Institute Genome Sequencing Center for Infectious Disease"/>
            <person name="Wu L."/>
            <person name="Ma J."/>
        </authorList>
    </citation>
    <scope>NUCLEOTIDE SEQUENCE [LARGE SCALE GENOMIC DNA]</scope>
    <source>
        <strain evidence="2">CECT 7649</strain>
    </source>
</reference>
<comment type="caution">
    <text evidence="1">The sequence shown here is derived from an EMBL/GenBank/DDBJ whole genome shotgun (WGS) entry which is preliminary data.</text>
</comment>
<protein>
    <submittedName>
        <fullName evidence="1">Uncharacterized protein</fullName>
    </submittedName>
</protein>
<dbReference type="Proteomes" id="UP001596496">
    <property type="component" value="Unassembled WGS sequence"/>
</dbReference>
<proteinExistence type="predicted"/>
<dbReference type="EMBL" id="JBHTCG010000062">
    <property type="protein sequence ID" value="MFC7388358.1"/>
    <property type="molecule type" value="Genomic_DNA"/>
</dbReference>
<dbReference type="RefSeq" id="WP_380832449.1">
    <property type="nucleotide sequence ID" value="NZ_JBHTCG010000062.1"/>
</dbReference>
<sequence>MSAERRDRDHDCNAICLGGPCHGLLTHIDQDIGVLFVPMPRRSPDEPETCARYRVTRERVRYCGRAEPYIALHWADPPDPACSCGG</sequence>
<organism evidence="1 2">
    <name type="scientific">Sphaerisporangium rhizosphaerae</name>
    <dbReference type="NCBI Taxonomy" id="2269375"/>
    <lineage>
        <taxon>Bacteria</taxon>
        <taxon>Bacillati</taxon>
        <taxon>Actinomycetota</taxon>
        <taxon>Actinomycetes</taxon>
        <taxon>Streptosporangiales</taxon>
        <taxon>Streptosporangiaceae</taxon>
        <taxon>Sphaerisporangium</taxon>
    </lineage>
</organism>
<name>A0ABW2PLC0_9ACTN</name>
<accession>A0ABW2PLC0</accession>
<keyword evidence="2" id="KW-1185">Reference proteome</keyword>
<evidence type="ECO:0000313" key="2">
    <source>
        <dbReference type="Proteomes" id="UP001596496"/>
    </source>
</evidence>
<gene>
    <name evidence="1" type="ORF">ACFQSB_39555</name>
</gene>
<evidence type="ECO:0000313" key="1">
    <source>
        <dbReference type="EMBL" id="MFC7388358.1"/>
    </source>
</evidence>